<dbReference type="Proteomes" id="UP001165960">
    <property type="component" value="Unassembled WGS sequence"/>
</dbReference>
<evidence type="ECO:0000313" key="2">
    <source>
        <dbReference type="Proteomes" id="UP001165960"/>
    </source>
</evidence>
<sequence length="84" mass="9326">MDDVPWPLPLGNWSPLLLTAPAPMEVDVNVSPSKEAIWKSMTRMDNEAENTGQKSQLLAIQHPSAKISMKKFLNISLDLHTAKT</sequence>
<organism evidence="1 2">
    <name type="scientific">Entomophthora muscae</name>
    <dbReference type="NCBI Taxonomy" id="34485"/>
    <lineage>
        <taxon>Eukaryota</taxon>
        <taxon>Fungi</taxon>
        <taxon>Fungi incertae sedis</taxon>
        <taxon>Zoopagomycota</taxon>
        <taxon>Entomophthoromycotina</taxon>
        <taxon>Entomophthoromycetes</taxon>
        <taxon>Entomophthorales</taxon>
        <taxon>Entomophthoraceae</taxon>
        <taxon>Entomophthora</taxon>
    </lineage>
</organism>
<gene>
    <name evidence="1" type="ORF">DSO57_1020477</name>
</gene>
<dbReference type="EMBL" id="QTSX02000806">
    <property type="protein sequence ID" value="KAJ9084797.1"/>
    <property type="molecule type" value="Genomic_DNA"/>
</dbReference>
<proteinExistence type="predicted"/>
<keyword evidence="2" id="KW-1185">Reference proteome</keyword>
<evidence type="ECO:0000313" key="1">
    <source>
        <dbReference type="EMBL" id="KAJ9084797.1"/>
    </source>
</evidence>
<comment type="caution">
    <text evidence="1">The sequence shown here is derived from an EMBL/GenBank/DDBJ whole genome shotgun (WGS) entry which is preliminary data.</text>
</comment>
<accession>A0ACC2UEH2</accession>
<reference evidence="1" key="1">
    <citation type="submission" date="2022-04" db="EMBL/GenBank/DDBJ databases">
        <title>Genome of the entomopathogenic fungus Entomophthora muscae.</title>
        <authorList>
            <person name="Elya C."/>
            <person name="Lovett B.R."/>
            <person name="Lee E."/>
            <person name="Macias A.M."/>
            <person name="Hajek A.E."/>
            <person name="De Bivort B.L."/>
            <person name="Kasson M.T."/>
            <person name="De Fine Licht H.H."/>
            <person name="Stajich J.E."/>
        </authorList>
    </citation>
    <scope>NUCLEOTIDE SEQUENCE</scope>
    <source>
        <strain evidence="1">Berkeley</strain>
    </source>
</reference>
<protein>
    <submittedName>
        <fullName evidence="1">Uncharacterized protein</fullName>
    </submittedName>
</protein>
<name>A0ACC2UEH2_9FUNG</name>